<keyword evidence="4" id="KW-1134">Transmembrane beta strand</keyword>
<dbReference type="GO" id="GO:0015562">
    <property type="term" value="F:efflux transmembrane transporter activity"/>
    <property type="evidence" value="ECO:0007669"/>
    <property type="project" value="InterPro"/>
</dbReference>
<evidence type="ECO:0000256" key="9">
    <source>
        <dbReference type="SAM" id="SignalP"/>
    </source>
</evidence>
<organism evidence="10 11">
    <name type="scientific">Candidatus Endonucleibacter bathymodioli</name>
    <dbReference type="NCBI Taxonomy" id="539814"/>
    <lineage>
        <taxon>Bacteria</taxon>
        <taxon>Pseudomonadati</taxon>
        <taxon>Pseudomonadota</taxon>
        <taxon>Gammaproteobacteria</taxon>
        <taxon>Oceanospirillales</taxon>
        <taxon>Endozoicomonadaceae</taxon>
        <taxon>Candidatus Endonucleibacter</taxon>
    </lineage>
</organism>
<dbReference type="InterPro" id="IPR003423">
    <property type="entry name" value="OMP_efflux"/>
</dbReference>
<sequence>MITIKSMVDKASICILCCSATVHAITLEQSLFDTLQSSPDMAEAIQQYYAAKSDKNIAVGGFLPRLDLFADAGVEDIDRNNMKDTHRDRTSAKLRLSIPVFKGFANVNAHDRASAAMMSSYYKSMSQAEMIALNLTKCYIDVLKSTDVVVMSEENLVHHQRTYDLILKRANQGVSNQADLSQIKSRLARSRANMVSARSNYHNTKISYRQVTGVFPKQLNRPKVDSNYIPKSSEQVIELAFANHQVLRSSKCNVDAYTSASKEKSAHYYPNFDVVADMTWKDDVAGFRGREKEWRILLEMKWNLFAGGQESSAHKKALSQEEAGRMKLNSVMREVKGNAEASWTAYEYLKKEQIFLEEYVEQTAKTEKLYEQQFKAGKRSLLDLLDSQNELFQARQAYVEADYNYLYAQYRVVASMSYILDALNVNVMNGLREKDTETKDKTKTMTKTKAKTSTKATTKATI</sequence>
<evidence type="ECO:0000313" key="11">
    <source>
        <dbReference type="Proteomes" id="UP001178148"/>
    </source>
</evidence>
<evidence type="ECO:0000256" key="1">
    <source>
        <dbReference type="ARBA" id="ARBA00004442"/>
    </source>
</evidence>
<gene>
    <name evidence="10" type="ORF">QS748_08930</name>
</gene>
<dbReference type="GO" id="GO:0015288">
    <property type="term" value="F:porin activity"/>
    <property type="evidence" value="ECO:0007669"/>
    <property type="project" value="TreeGrafter"/>
</dbReference>
<keyword evidence="5" id="KW-0812">Transmembrane</keyword>
<dbReference type="InterPro" id="IPR010130">
    <property type="entry name" value="T1SS_OMP_TolC"/>
</dbReference>
<evidence type="ECO:0000256" key="8">
    <source>
        <dbReference type="SAM" id="MobiDB-lite"/>
    </source>
</evidence>
<dbReference type="GO" id="GO:0009279">
    <property type="term" value="C:cell outer membrane"/>
    <property type="evidence" value="ECO:0007669"/>
    <property type="project" value="UniProtKB-SubCell"/>
</dbReference>
<comment type="similarity">
    <text evidence="2">Belongs to the outer membrane factor (OMF) (TC 1.B.17) family.</text>
</comment>
<keyword evidence="7" id="KW-0998">Cell outer membrane</keyword>
<dbReference type="GO" id="GO:1990281">
    <property type="term" value="C:efflux pump complex"/>
    <property type="evidence" value="ECO:0007669"/>
    <property type="project" value="TreeGrafter"/>
</dbReference>
<dbReference type="SUPFAM" id="SSF56954">
    <property type="entry name" value="Outer membrane efflux proteins (OEP)"/>
    <property type="match status" value="1"/>
</dbReference>
<accession>A0AA90NMH8</accession>
<keyword evidence="6" id="KW-0472">Membrane</keyword>
<evidence type="ECO:0000256" key="2">
    <source>
        <dbReference type="ARBA" id="ARBA00007613"/>
    </source>
</evidence>
<evidence type="ECO:0000256" key="3">
    <source>
        <dbReference type="ARBA" id="ARBA00022448"/>
    </source>
</evidence>
<evidence type="ECO:0000313" key="10">
    <source>
        <dbReference type="EMBL" id="MDP0589292.1"/>
    </source>
</evidence>
<comment type="subcellular location">
    <subcellularLocation>
        <location evidence="1">Cell outer membrane</location>
    </subcellularLocation>
</comment>
<feature type="compositionally biased region" description="Low complexity" evidence="8">
    <location>
        <begin position="453"/>
        <end position="462"/>
    </location>
</feature>
<evidence type="ECO:0000256" key="6">
    <source>
        <dbReference type="ARBA" id="ARBA00023136"/>
    </source>
</evidence>
<name>A0AA90NMH8_9GAMM</name>
<protein>
    <submittedName>
        <fullName evidence="10">TolC family outer membrane protein</fullName>
    </submittedName>
</protein>
<evidence type="ECO:0000256" key="5">
    <source>
        <dbReference type="ARBA" id="ARBA00022692"/>
    </source>
</evidence>
<dbReference type="EMBL" id="JASXSV010000012">
    <property type="protein sequence ID" value="MDP0589292.1"/>
    <property type="molecule type" value="Genomic_DNA"/>
</dbReference>
<proteinExistence type="inferred from homology"/>
<feature type="chain" id="PRO_5041668531" evidence="9">
    <location>
        <begin position="25"/>
        <end position="462"/>
    </location>
</feature>
<keyword evidence="9" id="KW-0732">Signal</keyword>
<feature type="region of interest" description="Disordered" evidence="8">
    <location>
        <begin position="435"/>
        <end position="462"/>
    </location>
</feature>
<dbReference type="PANTHER" id="PTHR30026:SF22">
    <property type="entry name" value="OUTER MEMBRANE EFFLUX PROTEIN"/>
    <property type="match status" value="1"/>
</dbReference>
<keyword evidence="11" id="KW-1185">Reference proteome</keyword>
<evidence type="ECO:0000256" key="4">
    <source>
        <dbReference type="ARBA" id="ARBA00022452"/>
    </source>
</evidence>
<dbReference type="Proteomes" id="UP001178148">
    <property type="component" value="Unassembled WGS sequence"/>
</dbReference>
<dbReference type="Pfam" id="PF02321">
    <property type="entry name" value="OEP"/>
    <property type="match status" value="2"/>
</dbReference>
<comment type="caution">
    <text evidence="10">The sequence shown here is derived from an EMBL/GenBank/DDBJ whole genome shotgun (WGS) entry which is preliminary data.</text>
</comment>
<reference evidence="10 11" key="1">
    <citation type="journal article" date="2023" name="bioRxiv">
        <title>An intranuclear bacterial parasite of deep-sea mussels expresses apoptosis inhibitors acquired from its host.</title>
        <authorList>
            <person name="Gonzalez Porras M.A."/>
            <person name="Assie A."/>
            <person name="Tietjen M."/>
            <person name="Violette M."/>
            <person name="Kleiner M."/>
            <person name="Gruber-Vodicka H."/>
            <person name="Dubilier N."/>
            <person name="Leisch N."/>
        </authorList>
    </citation>
    <scope>NUCLEOTIDE SEQUENCE [LARGE SCALE GENOMIC DNA]</scope>
    <source>
        <strain evidence="10">IAP13</strain>
    </source>
</reference>
<keyword evidence="3" id="KW-0813">Transport</keyword>
<dbReference type="PANTHER" id="PTHR30026">
    <property type="entry name" value="OUTER MEMBRANE PROTEIN TOLC"/>
    <property type="match status" value="1"/>
</dbReference>
<dbReference type="AlphaFoldDB" id="A0AA90NMH8"/>
<dbReference type="Gene3D" id="1.20.1600.10">
    <property type="entry name" value="Outer membrane efflux proteins (OEP)"/>
    <property type="match status" value="1"/>
</dbReference>
<feature type="signal peptide" evidence="9">
    <location>
        <begin position="1"/>
        <end position="24"/>
    </location>
</feature>
<dbReference type="InterPro" id="IPR051906">
    <property type="entry name" value="TolC-like"/>
</dbReference>
<evidence type="ECO:0000256" key="7">
    <source>
        <dbReference type="ARBA" id="ARBA00023237"/>
    </source>
</evidence>
<dbReference type="NCBIfam" id="TIGR01844">
    <property type="entry name" value="type_I_sec_TolC"/>
    <property type="match status" value="1"/>
</dbReference>